<dbReference type="OrthoDB" id="4270318at2759"/>
<name>W6Q1L7_PENRF</name>
<evidence type="ECO:0000313" key="2">
    <source>
        <dbReference type="Proteomes" id="UP000030686"/>
    </source>
</evidence>
<gene>
    <name evidence="1" type="ORF">PROQFM164_S02g000359</name>
</gene>
<dbReference type="Proteomes" id="UP000030686">
    <property type="component" value="Unassembled WGS sequence"/>
</dbReference>
<organism evidence="1 2">
    <name type="scientific">Penicillium roqueforti (strain FM164)</name>
    <dbReference type="NCBI Taxonomy" id="1365484"/>
    <lineage>
        <taxon>Eukaryota</taxon>
        <taxon>Fungi</taxon>
        <taxon>Dikarya</taxon>
        <taxon>Ascomycota</taxon>
        <taxon>Pezizomycotina</taxon>
        <taxon>Eurotiomycetes</taxon>
        <taxon>Eurotiomycetidae</taxon>
        <taxon>Eurotiales</taxon>
        <taxon>Aspergillaceae</taxon>
        <taxon>Penicillium</taxon>
    </lineage>
</organism>
<dbReference type="InterPro" id="IPR046189">
    <property type="entry name" value="DUF6217"/>
</dbReference>
<proteinExistence type="predicted"/>
<sequence>MAPEAPHRALLRGLPRSYFLDFRFQFDALVLRLAWMRFEVFWSSAFAMTVPRLSVLG</sequence>
<dbReference type="EMBL" id="HG792016">
    <property type="protein sequence ID" value="CDM30210.1"/>
    <property type="molecule type" value="Genomic_DNA"/>
</dbReference>
<reference evidence="1" key="1">
    <citation type="journal article" date="2014" name="Nat. Commun.">
        <title>Multiple recent horizontal transfers of a large genomic region in cheese making fungi.</title>
        <authorList>
            <person name="Cheeseman K."/>
            <person name="Ropars J."/>
            <person name="Renault P."/>
            <person name="Dupont J."/>
            <person name="Gouzy J."/>
            <person name="Branca A."/>
            <person name="Abraham A.L."/>
            <person name="Ceppi M."/>
            <person name="Conseiller E."/>
            <person name="Debuchy R."/>
            <person name="Malagnac F."/>
            <person name="Goarin A."/>
            <person name="Silar P."/>
            <person name="Lacoste S."/>
            <person name="Sallet E."/>
            <person name="Bensimon A."/>
            <person name="Giraud T."/>
            <person name="Brygoo Y."/>
        </authorList>
    </citation>
    <scope>NUCLEOTIDE SEQUENCE [LARGE SCALE GENOMIC DNA]</scope>
    <source>
        <strain evidence="1">FM164</strain>
    </source>
</reference>
<accession>W6Q1L7</accession>
<protein>
    <submittedName>
        <fullName evidence="1">Genomic scaffold, ProqFM164S02</fullName>
    </submittedName>
</protein>
<evidence type="ECO:0000313" key="1">
    <source>
        <dbReference type="EMBL" id="CDM30210.1"/>
    </source>
</evidence>
<dbReference type="AlphaFoldDB" id="W6Q1L7"/>
<keyword evidence="2" id="KW-1185">Reference proteome</keyword>
<dbReference type="Pfam" id="PF19724">
    <property type="entry name" value="DUF6217"/>
    <property type="match status" value="1"/>
</dbReference>